<dbReference type="GO" id="GO:0051285">
    <property type="term" value="C:cell cortex of cell tip"/>
    <property type="evidence" value="ECO:0007669"/>
    <property type="project" value="TreeGrafter"/>
</dbReference>
<organism evidence="2 3">
    <name type="scientific">Cryphonectria parasitica (strain ATCC 38755 / EP155)</name>
    <dbReference type="NCBI Taxonomy" id="660469"/>
    <lineage>
        <taxon>Eukaryota</taxon>
        <taxon>Fungi</taxon>
        <taxon>Dikarya</taxon>
        <taxon>Ascomycota</taxon>
        <taxon>Pezizomycotina</taxon>
        <taxon>Sordariomycetes</taxon>
        <taxon>Sordariomycetidae</taxon>
        <taxon>Diaporthales</taxon>
        <taxon>Cryphonectriaceae</taxon>
        <taxon>Cryphonectria-Endothia species complex</taxon>
        <taxon>Cryphonectria</taxon>
    </lineage>
</organism>
<feature type="transmembrane region" description="Helical" evidence="1">
    <location>
        <begin position="172"/>
        <end position="198"/>
    </location>
</feature>
<keyword evidence="1" id="KW-0472">Membrane</keyword>
<accession>A0A9P5CQL8</accession>
<feature type="transmembrane region" description="Helical" evidence="1">
    <location>
        <begin position="254"/>
        <end position="276"/>
    </location>
</feature>
<dbReference type="GeneID" id="63838591"/>
<dbReference type="PANTHER" id="PTHR28019:SF7">
    <property type="entry name" value="SUR7 PROTEIN"/>
    <property type="match status" value="1"/>
</dbReference>
<evidence type="ECO:0000313" key="3">
    <source>
        <dbReference type="Proteomes" id="UP000803844"/>
    </source>
</evidence>
<name>A0A9P5CQL8_CRYP1</name>
<evidence type="ECO:0008006" key="4">
    <source>
        <dbReference type="Google" id="ProtNLM"/>
    </source>
</evidence>
<sequence>MKFLIAIPLVFSIAAFILSLLSLLAGYKKGFMDDYNLITFNTSSLGSSAVSSIISSGSIDGVTIPSSVATALEGALSGEIADTLATELGIGEFYTVHAMDFCQGDYSPNATVPSASHNVTNCTTPMDFSAYNFTSKLNEELSLGPFAFTLSELGVSDSVQEKLALVPKVAKALAAVFIASVGLTGLAMITSLAGFLLIPRAGRLLSFLNVCIAFWAMILLLASSLVATIAPRIVAEEIANNGGDDIGLEVDYNMKLASLTWAAFALMVLSLAYWFVEFIVENKQAKDEIEN</sequence>
<dbReference type="InterPro" id="IPR009571">
    <property type="entry name" value="SUR7/Rim9-like_fungi"/>
</dbReference>
<comment type="caution">
    <text evidence="2">The sequence shown here is derived from an EMBL/GenBank/DDBJ whole genome shotgun (WGS) entry which is preliminary data.</text>
</comment>
<protein>
    <recommendedName>
        <fullName evidence="4">SUR7 protein</fullName>
    </recommendedName>
</protein>
<dbReference type="PANTHER" id="PTHR28019">
    <property type="entry name" value="CELL MEMBRANE PROTEIN YLR413W-RELATED"/>
    <property type="match status" value="1"/>
</dbReference>
<dbReference type="Proteomes" id="UP000803844">
    <property type="component" value="Unassembled WGS sequence"/>
</dbReference>
<keyword evidence="3" id="KW-1185">Reference proteome</keyword>
<dbReference type="Pfam" id="PF06687">
    <property type="entry name" value="SUR7"/>
    <property type="match status" value="1"/>
</dbReference>
<dbReference type="InterPro" id="IPR052413">
    <property type="entry name" value="SUR7_domain"/>
</dbReference>
<evidence type="ECO:0000313" key="2">
    <source>
        <dbReference type="EMBL" id="KAF3766356.1"/>
    </source>
</evidence>
<keyword evidence="1" id="KW-1133">Transmembrane helix</keyword>
<dbReference type="RefSeq" id="XP_040777317.1">
    <property type="nucleotide sequence ID" value="XM_040921462.1"/>
</dbReference>
<dbReference type="GO" id="GO:0005886">
    <property type="term" value="C:plasma membrane"/>
    <property type="evidence" value="ECO:0007669"/>
    <property type="project" value="InterPro"/>
</dbReference>
<evidence type="ECO:0000256" key="1">
    <source>
        <dbReference type="SAM" id="Phobius"/>
    </source>
</evidence>
<dbReference type="EMBL" id="MU032347">
    <property type="protein sequence ID" value="KAF3766356.1"/>
    <property type="molecule type" value="Genomic_DNA"/>
</dbReference>
<keyword evidence="1" id="KW-0812">Transmembrane</keyword>
<dbReference type="GO" id="GO:0031505">
    <property type="term" value="P:fungal-type cell wall organization"/>
    <property type="evidence" value="ECO:0007669"/>
    <property type="project" value="TreeGrafter"/>
</dbReference>
<gene>
    <name evidence="2" type="ORF">M406DRAFT_339597</name>
</gene>
<dbReference type="OrthoDB" id="4159154at2759"/>
<dbReference type="AlphaFoldDB" id="A0A9P5CQL8"/>
<feature type="transmembrane region" description="Helical" evidence="1">
    <location>
        <begin position="210"/>
        <end position="234"/>
    </location>
</feature>
<reference evidence="2" key="1">
    <citation type="journal article" date="2020" name="Phytopathology">
        <title>Genome sequence of the chestnut blight fungus Cryphonectria parasitica EP155: A fundamental resource for an archetypical invasive plant pathogen.</title>
        <authorList>
            <person name="Crouch J.A."/>
            <person name="Dawe A."/>
            <person name="Aerts A."/>
            <person name="Barry K."/>
            <person name="Churchill A.C.L."/>
            <person name="Grimwood J."/>
            <person name="Hillman B."/>
            <person name="Milgroom M.G."/>
            <person name="Pangilinan J."/>
            <person name="Smith M."/>
            <person name="Salamov A."/>
            <person name="Schmutz J."/>
            <person name="Yadav J."/>
            <person name="Grigoriev I.V."/>
            <person name="Nuss D."/>
        </authorList>
    </citation>
    <scope>NUCLEOTIDE SEQUENCE</scope>
    <source>
        <strain evidence="2">EP155</strain>
    </source>
</reference>
<proteinExistence type="predicted"/>